<keyword evidence="4" id="KW-0813">Transport</keyword>
<dbReference type="InterPro" id="IPR013094">
    <property type="entry name" value="AB_hydrolase_3"/>
</dbReference>
<dbReference type="SUPFAM" id="SSF53474">
    <property type="entry name" value="alpha/beta-Hydrolases"/>
    <property type="match status" value="1"/>
</dbReference>
<dbReference type="GO" id="GO:0016787">
    <property type="term" value="F:hydrolase activity"/>
    <property type="evidence" value="ECO:0007669"/>
    <property type="project" value="InterPro"/>
</dbReference>
<evidence type="ECO:0000256" key="8">
    <source>
        <dbReference type="ARBA" id="ARBA00023065"/>
    </source>
</evidence>
<evidence type="ECO:0000256" key="4">
    <source>
        <dbReference type="ARBA" id="ARBA00022448"/>
    </source>
</evidence>
<dbReference type="Gene3D" id="6.10.280.70">
    <property type="match status" value="1"/>
</dbReference>
<evidence type="ECO:0000256" key="2">
    <source>
        <dbReference type="ARBA" id="ARBA00006842"/>
    </source>
</evidence>
<evidence type="ECO:0000256" key="3">
    <source>
        <dbReference type="ARBA" id="ARBA00021688"/>
    </source>
</evidence>
<dbReference type="GO" id="GO:0045259">
    <property type="term" value="C:proton-transporting ATP synthase complex"/>
    <property type="evidence" value="ECO:0007669"/>
    <property type="project" value="UniProtKB-KW"/>
</dbReference>
<keyword evidence="9" id="KW-0496">Mitochondrion</keyword>
<dbReference type="InterPro" id="IPR036228">
    <property type="entry name" value="ATP_synth_F0_dsu_sf_mt"/>
</dbReference>
<gene>
    <name evidence="14" type="ORF">BN1723_012812</name>
</gene>
<keyword evidence="7" id="KW-0999">Mitochondrion inner membrane</keyword>
<keyword evidence="10" id="KW-0472">Membrane</keyword>
<dbReference type="InterPro" id="IPR029058">
    <property type="entry name" value="AB_hydrolase_fold"/>
</dbReference>
<keyword evidence="6" id="KW-0375">Hydrogen ion transport</keyword>
<evidence type="ECO:0000256" key="9">
    <source>
        <dbReference type="ARBA" id="ARBA00023128"/>
    </source>
</evidence>
<dbReference type="AlphaFoldDB" id="A0A0G4LMJ4"/>
<evidence type="ECO:0000256" key="12">
    <source>
        <dbReference type="SAM" id="Coils"/>
    </source>
</evidence>
<organism evidence="14 15">
    <name type="scientific">Verticillium longisporum</name>
    <name type="common">Verticillium dahliae var. longisporum</name>
    <dbReference type="NCBI Taxonomy" id="100787"/>
    <lineage>
        <taxon>Eukaryota</taxon>
        <taxon>Fungi</taxon>
        <taxon>Dikarya</taxon>
        <taxon>Ascomycota</taxon>
        <taxon>Pezizomycotina</taxon>
        <taxon>Sordariomycetes</taxon>
        <taxon>Hypocreomycetidae</taxon>
        <taxon>Glomerellales</taxon>
        <taxon>Plectosphaerellaceae</taxon>
        <taxon>Verticillium</taxon>
    </lineage>
</organism>
<evidence type="ECO:0000256" key="7">
    <source>
        <dbReference type="ARBA" id="ARBA00022792"/>
    </source>
</evidence>
<name>A0A0G4LMJ4_VERLO</name>
<comment type="similarity">
    <text evidence="2">Belongs to the ATPase d subunit family.</text>
</comment>
<dbReference type="GO" id="GO:0005743">
    <property type="term" value="C:mitochondrial inner membrane"/>
    <property type="evidence" value="ECO:0007669"/>
    <property type="project" value="UniProtKB-SubCell"/>
</dbReference>
<reference evidence="15" key="1">
    <citation type="submission" date="2015-05" db="EMBL/GenBank/DDBJ databases">
        <authorList>
            <person name="Fogelqvist Johan"/>
        </authorList>
    </citation>
    <scope>NUCLEOTIDE SEQUENCE [LARGE SCALE GENOMIC DNA]</scope>
</reference>
<dbReference type="PANTHER" id="PTHR12700">
    <property type="entry name" value="ATP SYNTHASE SUBUNIT D, MITOCHONDRIAL"/>
    <property type="match status" value="1"/>
</dbReference>
<keyword evidence="5" id="KW-0138">CF(0)</keyword>
<dbReference type="InterPro" id="IPR008689">
    <property type="entry name" value="ATP_synth_F0_dsu_mt"/>
</dbReference>
<evidence type="ECO:0000313" key="14">
    <source>
        <dbReference type="EMBL" id="CRK22880.1"/>
    </source>
</evidence>
<sequence length="549" mass="61095">MAARSAALKLDWVKVTSSLNLRGQTVASLQAFKKRNEDARRKVQQLSELPTAVDFAHYRSVLKNQAVVDEIEKRFTAHKPAAYDVSRQLKAIEAFEVEAVKNAEATKEKVGLELKDLEKTLSNIETARPFEDITVDDFNKAVPEVEKKTAELVAKGRWSVPGYKVRFESTWPLFLDIVNAPFRRSSAISLCCKRCDCYPIPFVYCSMAQAPHILSMDHFSRLVLSSPPPLDAAWLQYEDDANLKAPKKVYASPVERQPVYAEECRQLHAKLMAQGAPFHRLSEDITTTHITTPSSLDNYEIPILQFKHTRVADPKVVVIYYHGGGLYVGEADSEELSCRRIVKDVENSTVYSVGYRLMPKHPASTCISDGVDAIRAIIKLVPSDVKLVVVGSSSGGVLATSVQQLVLERPFTGTVLRCPVTSDGGSNIEHVPERLRPAYTSATECFANVLLGVFRREEVRDGLERMPLEASVHELRGLGRTWVQVCANDTLYSDGVCYAIALKEAGVEVEVDVVEGWPHTFWLKAPALPRAVEAEEAMVKGLKWVLQRG</sequence>
<protein>
    <recommendedName>
        <fullName evidence="3">ATP synthase subunit d, mitochondrial</fullName>
    </recommendedName>
</protein>
<evidence type="ECO:0000256" key="11">
    <source>
        <dbReference type="ARBA" id="ARBA00023310"/>
    </source>
</evidence>
<evidence type="ECO:0000259" key="13">
    <source>
        <dbReference type="Pfam" id="PF07859"/>
    </source>
</evidence>
<dbReference type="GO" id="GO:0015986">
    <property type="term" value="P:proton motive force-driven ATP synthesis"/>
    <property type="evidence" value="ECO:0007669"/>
    <property type="project" value="InterPro"/>
</dbReference>
<evidence type="ECO:0000256" key="10">
    <source>
        <dbReference type="ARBA" id="ARBA00023136"/>
    </source>
</evidence>
<keyword evidence="8" id="KW-0406">Ion transport</keyword>
<dbReference type="Pfam" id="PF05873">
    <property type="entry name" value="Mt_ATP-synt_D"/>
    <property type="match status" value="1"/>
</dbReference>
<dbReference type="SUPFAM" id="SSF161065">
    <property type="entry name" value="ATP synthase D chain-like"/>
    <property type="match status" value="1"/>
</dbReference>
<evidence type="ECO:0000313" key="15">
    <source>
        <dbReference type="Proteomes" id="UP000045706"/>
    </source>
</evidence>
<evidence type="ECO:0000256" key="5">
    <source>
        <dbReference type="ARBA" id="ARBA00022547"/>
    </source>
</evidence>
<keyword evidence="12" id="KW-0175">Coiled coil</keyword>
<evidence type="ECO:0000256" key="1">
    <source>
        <dbReference type="ARBA" id="ARBA00004273"/>
    </source>
</evidence>
<feature type="domain" description="Alpha/beta hydrolase fold-3" evidence="13">
    <location>
        <begin position="318"/>
        <end position="522"/>
    </location>
</feature>
<accession>A0A0G4LMJ4</accession>
<keyword evidence="11" id="KW-0066">ATP synthesis</keyword>
<dbReference type="Proteomes" id="UP000045706">
    <property type="component" value="Unassembled WGS sequence"/>
</dbReference>
<comment type="subcellular location">
    <subcellularLocation>
        <location evidence="1">Mitochondrion inner membrane</location>
    </subcellularLocation>
</comment>
<proteinExistence type="inferred from homology"/>
<evidence type="ECO:0000256" key="6">
    <source>
        <dbReference type="ARBA" id="ARBA00022781"/>
    </source>
</evidence>
<feature type="coiled-coil region" evidence="12">
    <location>
        <begin position="100"/>
        <end position="127"/>
    </location>
</feature>
<dbReference type="Gene3D" id="3.40.50.1820">
    <property type="entry name" value="alpha/beta hydrolase"/>
    <property type="match status" value="1"/>
</dbReference>
<dbReference type="EMBL" id="CVQI01013891">
    <property type="protein sequence ID" value="CRK22880.1"/>
    <property type="molecule type" value="Genomic_DNA"/>
</dbReference>
<dbReference type="Pfam" id="PF07859">
    <property type="entry name" value="Abhydrolase_3"/>
    <property type="match status" value="1"/>
</dbReference>
<dbReference type="GO" id="GO:0015078">
    <property type="term" value="F:proton transmembrane transporter activity"/>
    <property type="evidence" value="ECO:0007669"/>
    <property type="project" value="InterPro"/>
</dbReference>